<name>A0ABD2QKF3_9PLAT</name>
<organism evidence="2 3">
    <name type="scientific">Cichlidogyrus casuarinus</name>
    <dbReference type="NCBI Taxonomy" id="1844966"/>
    <lineage>
        <taxon>Eukaryota</taxon>
        <taxon>Metazoa</taxon>
        <taxon>Spiralia</taxon>
        <taxon>Lophotrochozoa</taxon>
        <taxon>Platyhelminthes</taxon>
        <taxon>Monogenea</taxon>
        <taxon>Monopisthocotylea</taxon>
        <taxon>Dactylogyridea</taxon>
        <taxon>Ancyrocephalidae</taxon>
        <taxon>Cichlidogyrus</taxon>
    </lineage>
</organism>
<dbReference type="Proteomes" id="UP001626550">
    <property type="component" value="Unassembled WGS sequence"/>
</dbReference>
<accession>A0ABD2QKF3</accession>
<dbReference type="PANTHER" id="PTHR33772">
    <property type="entry name" value="THYMUS, BRAIN AND TESTES-ASSOCIATED"/>
    <property type="match status" value="1"/>
</dbReference>
<dbReference type="InterPro" id="IPR037394">
    <property type="entry name" value="TBATA-like"/>
</dbReference>
<dbReference type="AlphaFoldDB" id="A0ABD2QKF3"/>
<evidence type="ECO:0000313" key="3">
    <source>
        <dbReference type="Proteomes" id="UP001626550"/>
    </source>
</evidence>
<reference evidence="2 3" key="1">
    <citation type="submission" date="2024-11" db="EMBL/GenBank/DDBJ databases">
        <title>Adaptive evolution of stress response genes in parasites aligns with host niche diversity.</title>
        <authorList>
            <person name="Hahn C."/>
            <person name="Resl P."/>
        </authorList>
    </citation>
    <scope>NUCLEOTIDE SEQUENCE [LARGE SCALE GENOMIC DNA]</scope>
    <source>
        <strain evidence="2">EGGRZ-B1_66</strain>
        <tissue evidence="2">Body</tissue>
    </source>
</reference>
<evidence type="ECO:0000313" key="2">
    <source>
        <dbReference type="EMBL" id="KAL3319925.1"/>
    </source>
</evidence>
<gene>
    <name evidence="2" type="ORF">Ciccas_001405</name>
</gene>
<proteinExistence type="predicted"/>
<dbReference type="EMBL" id="JBJKFK010000090">
    <property type="protein sequence ID" value="KAL3319925.1"/>
    <property type="molecule type" value="Genomic_DNA"/>
</dbReference>
<keyword evidence="3" id="KW-1185">Reference proteome</keyword>
<sequence>MNPRPATRAGFPLRNWSVREPVAALDRPMLGLCYENRNKPHPSRVRHIKGLLDVPICQVNDDHPAASYKILPEWRYFDSEPIAYNGSVASALQGHYARAKSSLEQRDKNDMNEIQSLRRALSSRRSYKRSRSECSSRMTELSEVSSLATTQASTWRKQVRKIGLSTLAELISEERDKQEGEEERDGQEKSTQSLDSEILGCIMDTLKMDSEKEALRWLKYATSHERALAARRMAKRVSDRYEDVKGHVMARLLPSRQRPLLMKPKPIDCEIVL</sequence>
<evidence type="ECO:0000256" key="1">
    <source>
        <dbReference type="SAM" id="MobiDB-lite"/>
    </source>
</evidence>
<feature type="region of interest" description="Disordered" evidence="1">
    <location>
        <begin position="172"/>
        <end position="194"/>
    </location>
</feature>
<dbReference type="Pfam" id="PF15256">
    <property type="entry name" value="SPATIAL"/>
    <property type="match status" value="1"/>
</dbReference>
<comment type="caution">
    <text evidence="2">The sequence shown here is derived from an EMBL/GenBank/DDBJ whole genome shotgun (WGS) entry which is preliminary data.</text>
</comment>
<dbReference type="PANTHER" id="PTHR33772:SF2">
    <property type="entry name" value="RIKEN CDNA 4930579F01 GENE"/>
    <property type="match status" value="1"/>
</dbReference>
<protein>
    <submittedName>
        <fullName evidence="2">Uncharacterized protein</fullName>
    </submittedName>
</protein>